<dbReference type="GO" id="GO:0005886">
    <property type="term" value="C:plasma membrane"/>
    <property type="evidence" value="ECO:0000318"/>
    <property type="project" value="GO_Central"/>
</dbReference>
<dbReference type="InterPro" id="IPR000300">
    <property type="entry name" value="IPPc"/>
</dbReference>
<dbReference type="Proteomes" id="UP000790787">
    <property type="component" value="Chromosome 16"/>
</dbReference>
<evidence type="ECO:0000313" key="4">
    <source>
        <dbReference type="RefSeq" id="XP_016504575.1"/>
    </source>
</evidence>
<accession>A0A1S4CTX9</accession>
<sequence>MEGLCVKLFEASRKKYKMKRRKAAMGMVDSFEASHEGIKTVDIQKRCEFSGSSDLCIYFVTWNMNGKVPCEDIAKIVGEERKYDLLVMGLQEAPRNNILKLLKNTLAHTHMLLGKAVMQSLQLYVFGPKNSEQFTREVKVDKHEIGGLGWLIRRKKGAVGVRIRYKGIQMVFISCHLSAHARNVEERNNQFKHISNSLFSKNTNPYSRPAQLTVWLGDLNYRLQGINSYPARDLIHGNLHEMLTSKDQLLQEAERGEIFNGYCEGALAFKPTYKYDIGSSSYDTSHKVRVPSWTDRILFKIDSNKINATLHSYEAIESIRSSDHKPVKAHLCLKLTDIQTTDSQILLQNHHTD</sequence>
<name>A0A1S4CTX9_TOBAC</name>
<dbReference type="GO" id="GO:0046856">
    <property type="term" value="P:phosphatidylinositol dephosphorylation"/>
    <property type="evidence" value="ECO:0007669"/>
    <property type="project" value="InterPro"/>
</dbReference>
<dbReference type="FunFam" id="3.60.10.10:FF:000044">
    <property type="entry name" value="Type IV inositol polyphosphate 5-phosphatase 11"/>
    <property type="match status" value="1"/>
</dbReference>
<reference evidence="4" key="2">
    <citation type="submission" date="2025-08" db="UniProtKB">
        <authorList>
            <consortium name="RefSeq"/>
        </authorList>
    </citation>
    <scope>IDENTIFICATION</scope>
    <source>
        <tissue evidence="4">Leaf</tissue>
    </source>
</reference>
<dbReference type="Pfam" id="PF22669">
    <property type="entry name" value="Exo_endo_phos2"/>
    <property type="match status" value="1"/>
</dbReference>
<dbReference type="GO" id="GO:0043813">
    <property type="term" value="F:phosphatidylinositol-3,5-bisphosphate 5-phosphatase activity"/>
    <property type="evidence" value="ECO:0000318"/>
    <property type="project" value="GO_Central"/>
</dbReference>
<dbReference type="AlphaFoldDB" id="A0A1S4CTX9"/>
<dbReference type="PaxDb" id="4097-A0A1S4CTX9"/>
<dbReference type="SMART" id="SM00128">
    <property type="entry name" value="IPPc"/>
    <property type="match status" value="1"/>
</dbReference>
<dbReference type="RefSeq" id="XP_016504575.1">
    <property type="nucleotide sequence ID" value="XM_016649089.2"/>
</dbReference>
<dbReference type="GO" id="GO:0004439">
    <property type="term" value="F:phosphatidylinositol-4,5-bisphosphate 5-phosphatase activity"/>
    <property type="evidence" value="ECO:0000318"/>
    <property type="project" value="GO_Central"/>
</dbReference>
<dbReference type="SMR" id="A0A1S4CTX9"/>
<evidence type="ECO:0000259" key="2">
    <source>
        <dbReference type="SMART" id="SM00128"/>
    </source>
</evidence>
<dbReference type="SUPFAM" id="SSF56219">
    <property type="entry name" value="DNase I-like"/>
    <property type="match status" value="1"/>
</dbReference>
<dbReference type="GeneID" id="107822530"/>
<comment type="similarity">
    <text evidence="1">Belongs to the inositol polyphosphate 5-phosphatase family.</text>
</comment>
<dbReference type="OrthoDB" id="405996at2759"/>
<feature type="domain" description="Inositol polyphosphate-related phosphatase" evidence="2">
    <location>
        <begin position="53"/>
        <end position="339"/>
    </location>
</feature>
<evidence type="ECO:0000256" key="1">
    <source>
        <dbReference type="ARBA" id="ARBA00010768"/>
    </source>
</evidence>
<dbReference type="PANTHER" id="PTHR11200">
    <property type="entry name" value="INOSITOL 5-PHOSPHATASE"/>
    <property type="match status" value="1"/>
</dbReference>
<protein>
    <submittedName>
        <fullName evidence="4">Type IV inositol polyphosphate 5-phosphatase 11</fullName>
    </submittedName>
</protein>
<keyword evidence="3" id="KW-1185">Reference proteome</keyword>
<dbReference type="Gene3D" id="3.60.10.10">
    <property type="entry name" value="Endonuclease/exonuclease/phosphatase"/>
    <property type="match status" value="1"/>
</dbReference>
<dbReference type="OMA" id="NSECQHI"/>
<dbReference type="KEGG" id="nta:107822530"/>
<dbReference type="STRING" id="4097.A0A1S4CTX9"/>
<proteinExistence type="inferred from homology"/>
<organism evidence="3 4">
    <name type="scientific">Nicotiana tabacum</name>
    <name type="common">Common tobacco</name>
    <dbReference type="NCBI Taxonomy" id="4097"/>
    <lineage>
        <taxon>Eukaryota</taxon>
        <taxon>Viridiplantae</taxon>
        <taxon>Streptophyta</taxon>
        <taxon>Embryophyta</taxon>
        <taxon>Tracheophyta</taxon>
        <taxon>Spermatophyta</taxon>
        <taxon>Magnoliopsida</taxon>
        <taxon>eudicotyledons</taxon>
        <taxon>Gunneridae</taxon>
        <taxon>Pentapetalae</taxon>
        <taxon>asterids</taxon>
        <taxon>lamiids</taxon>
        <taxon>Solanales</taxon>
        <taxon>Solanaceae</taxon>
        <taxon>Nicotianoideae</taxon>
        <taxon>Nicotianeae</taxon>
        <taxon>Nicotiana</taxon>
    </lineage>
</organism>
<dbReference type="RefSeq" id="XP_016504575.1">
    <property type="nucleotide sequence ID" value="XM_016649089.1"/>
</dbReference>
<dbReference type="PANTHER" id="PTHR11200:SF275">
    <property type="entry name" value="LD06095P"/>
    <property type="match status" value="1"/>
</dbReference>
<dbReference type="InterPro" id="IPR046985">
    <property type="entry name" value="IP5"/>
</dbReference>
<gene>
    <name evidence="4" type="primary">LOC107822530</name>
</gene>
<evidence type="ECO:0000313" key="3">
    <source>
        <dbReference type="Proteomes" id="UP000790787"/>
    </source>
</evidence>
<dbReference type="InterPro" id="IPR036691">
    <property type="entry name" value="Endo/exonu/phosph_ase_sf"/>
</dbReference>
<reference evidence="3" key="1">
    <citation type="journal article" date="2014" name="Nat. Commun.">
        <title>The tobacco genome sequence and its comparison with those of tomato and potato.</title>
        <authorList>
            <person name="Sierro N."/>
            <person name="Battey J.N."/>
            <person name="Ouadi S."/>
            <person name="Bakaher N."/>
            <person name="Bovet L."/>
            <person name="Willig A."/>
            <person name="Goepfert S."/>
            <person name="Peitsch M.C."/>
            <person name="Ivanov N.V."/>
        </authorList>
    </citation>
    <scope>NUCLEOTIDE SEQUENCE [LARGE SCALE GENOMIC DNA]</scope>
</reference>
<dbReference type="GO" id="GO:0034485">
    <property type="term" value="F:phosphatidylinositol-3,4,5-trisphosphate 5-phosphatase activity"/>
    <property type="evidence" value="ECO:0000318"/>
    <property type="project" value="GO_Central"/>
</dbReference>